<feature type="compositionally biased region" description="Basic and acidic residues" evidence="1">
    <location>
        <begin position="931"/>
        <end position="975"/>
    </location>
</feature>
<feature type="compositionally biased region" description="Acidic residues" evidence="1">
    <location>
        <begin position="801"/>
        <end position="811"/>
    </location>
</feature>
<evidence type="ECO:0000256" key="1">
    <source>
        <dbReference type="SAM" id="MobiDB-lite"/>
    </source>
</evidence>
<feature type="compositionally biased region" description="Basic and acidic residues" evidence="1">
    <location>
        <begin position="1"/>
        <end position="11"/>
    </location>
</feature>
<dbReference type="EMBL" id="CALNXK010000223">
    <property type="protein sequence ID" value="CAH3177263.1"/>
    <property type="molecule type" value="Genomic_DNA"/>
</dbReference>
<feature type="region of interest" description="Disordered" evidence="1">
    <location>
        <begin position="378"/>
        <end position="439"/>
    </location>
</feature>
<feature type="compositionally biased region" description="Polar residues" evidence="1">
    <location>
        <begin position="263"/>
        <end position="286"/>
    </location>
</feature>
<dbReference type="Gene3D" id="1.25.40.10">
    <property type="entry name" value="Tetratricopeptide repeat domain"/>
    <property type="match status" value="1"/>
</dbReference>
<comment type="caution">
    <text evidence="2">The sequence shown here is derived from an EMBL/GenBank/DDBJ whole genome shotgun (WGS) entry which is preliminary data.</text>
</comment>
<feature type="region of interest" description="Disordered" evidence="1">
    <location>
        <begin position="1"/>
        <end position="33"/>
    </location>
</feature>
<dbReference type="InterPro" id="IPR027417">
    <property type="entry name" value="P-loop_NTPase"/>
</dbReference>
<protein>
    <submittedName>
        <fullName evidence="2">Uncharacterized protein</fullName>
    </submittedName>
</protein>
<proteinExistence type="predicted"/>
<dbReference type="SUPFAM" id="SSF48452">
    <property type="entry name" value="TPR-like"/>
    <property type="match status" value="1"/>
</dbReference>
<feature type="compositionally biased region" description="Low complexity" evidence="1">
    <location>
        <begin position="534"/>
        <end position="544"/>
    </location>
</feature>
<name>A0ABN8REC4_9CNID</name>
<feature type="compositionally biased region" description="Polar residues" evidence="1">
    <location>
        <begin position="378"/>
        <end position="387"/>
    </location>
</feature>
<feature type="region of interest" description="Disordered" evidence="1">
    <location>
        <begin position="454"/>
        <end position="476"/>
    </location>
</feature>
<feature type="compositionally biased region" description="Polar residues" evidence="1">
    <location>
        <begin position="294"/>
        <end position="306"/>
    </location>
</feature>
<dbReference type="Proteomes" id="UP001159405">
    <property type="component" value="Unassembled WGS sequence"/>
</dbReference>
<feature type="compositionally biased region" description="Polar residues" evidence="1">
    <location>
        <begin position="224"/>
        <end position="241"/>
    </location>
</feature>
<sequence length="1824" mass="203712">MSGEPPEHNRDQQTSSASNSVRRYVPIAPTDHHPRVDPQLVFIPIAVSSVGGPQVTSNSMEQSKAGANGVAPHKKKKERGSPTGKNVVVLKPCDVVERDGTVFMPNTIEMAKLKKAEKGQFKTNVQISSRMTDKDIKRIIVETFPFLECQRFYCAAAVDERTRLDFHGERRIWDGRLIKQKIKGNSVLYIFAEENPTVAGQLSEHFPEQIDGTDNQSQMTVSSQSVIPSVNHKSCSNTGSLPGSMRKGVATATATAPLVHDVTASSLPTETRTARDTTPVSSAHHPQTNKRFDQQLSKKTRTTTSVLKHKNNLKSPATRKNPYARPPPSASINYTTLFPKNNISTTTDQKSLGQPSCLNADATTSLLSVQMNNLGITNAPSLQPQASHSEKVTELQRVDDGENSHGDSHDRPAPTSPQSNFLFGSIDRPKQTTDVSRKGTEEIVYTNLTDLTDKKLEPGHVGASASNHETNASCPSWIPGHPCRVYLLPPKKKKKKECTGAPDEYGTNSDPSYTGIGSGYDSTSSGLGNSLDPTETTETTDGDTVLNPSEDRSAMDQLIPPADIQRKVSMFPREVDLSGGYFCRFEFIPELLPGVDSGHAAVGNLGTIDLNKEGKHWDGYYIPHKPGVQPVTIWSKSGELLGNTELNYRKKPEPEFKESLERVAKEIKKDPSKMGPVLSRLADCCGGHGITRSGETQNYGRFGSTETVQVLLTLLYKAAECGAQLFIELMLNSSAGRVIFHEYKDSVPLPEVIARNHGHENTALYLEEINARFSKDPTPEDRKRVLDWPGFLAAINSPQDESSDASEDESPQPDVRNDSDSSYLGDVESLSCDSAEPSSDSEGDLSEMFSKVSVKEDEIQREGNMAEKEEREFVYQPLNDLSWTVLDEKVNVSIKKRTQGLSLGCSKDVAQTAVKKVQVQDNRTPFDSDDEMHGTDANRDERGQENDPRVEKNDSTNERESTDDHKNEKKGDDHSTTTQVSSRMASSNGYTDEQLNYYRICFLTNDILVEGLREIFKQEWDKLYKSTLGEWKDEPRNGKDFYNKESPQNQERNAHLLATMKNGNSTEWDCTMLFYAILFSDCVGARLSAIIRKNVDDLRKFKNEEFTLMPTGTTLPEIEFQNAIRKVDVAFQALGLPTVKIQDLKYQITFPTKQLTKVLKEVVYNRKQDVQAKECQRQVLQDEIQEKAPSFCILPPKPSHVISNRDREVDEIIQRLKELKKYSGNGLSWFFISGNPGSGKSQLAGLVAKRFYDEVIEMPGGSSFVMTLNAASQDSLLESYASFARHLNYPDYLVEHILETNGSGEAKIAHLEFLIARKIDCYTSWLLVVDNVTTMSTVRLPHFELNPWARGQLLITTQDTTSIPLQSAIIKHISVSKGMEPADALSLLVNLSGVADSELGTIIAQKLDYQPLALASAAVFVGTIRQHKAFRYFGWEEYLSELEEANWGNTEDALVNTNSLYPNTMAKAVTLAVKFLMRSDRFVKDLFTFLSLCAPQPLNVDIPMNYIVNLSEDFDEANRKLILMKLMRCSLLLVEEQDSGHFIRVHQLVHDAIEIVRRESHERQNHNVVIGIVTSFYQFILALPPINRRLHTMHIIPHVRAFCRSIPEVSNILCHDNLAGLFLRLREQGVVIIDVANIYRNLAVIHVNIGDLEQAKKYQHMALSITVGHLGATHFTVAMIYFELAFMYKESGSLEQAKKYQQRAIKMISVKLKQGIPQDLNALEQPATEYHQYALTTQICPEHLSVAMGYSNSALIHQEVCDLKEAKGNKLGAEHFSVTRSFCNFCLTRRDLADLEKTKEYQERAIAIDRKNLGAEPASVNKLQ</sequence>
<dbReference type="Pfam" id="PF13424">
    <property type="entry name" value="TPR_12"/>
    <property type="match status" value="1"/>
</dbReference>
<feature type="region of interest" description="Disordered" evidence="1">
    <location>
        <begin position="492"/>
        <end position="556"/>
    </location>
</feature>
<evidence type="ECO:0000313" key="2">
    <source>
        <dbReference type="EMBL" id="CAH3177263.1"/>
    </source>
</evidence>
<dbReference type="SUPFAM" id="SSF52540">
    <property type="entry name" value="P-loop containing nucleoside triphosphate hydrolases"/>
    <property type="match status" value="1"/>
</dbReference>
<feature type="region of interest" description="Disordered" evidence="1">
    <location>
        <begin position="916"/>
        <end position="987"/>
    </location>
</feature>
<feature type="compositionally biased region" description="Polar residues" evidence="1">
    <location>
        <begin position="12"/>
        <end position="21"/>
    </location>
</feature>
<organism evidence="2 3">
    <name type="scientific">Porites lobata</name>
    <dbReference type="NCBI Taxonomy" id="104759"/>
    <lineage>
        <taxon>Eukaryota</taxon>
        <taxon>Metazoa</taxon>
        <taxon>Cnidaria</taxon>
        <taxon>Anthozoa</taxon>
        <taxon>Hexacorallia</taxon>
        <taxon>Scleractinia</taxon>
        <taxon>Fungiina</taxon>
        <taxon>Poritidae</taxon>
        <taxon>Porites</taxon>
    </lineage>
</organism>
<accession>A0ABN8REC4</accession>
<dbReference type="InterPro" id="IPR011990">
    <property type="entry name" value="TPR-like_helical_dom_sf"/>
</dbReference>
<dbReference type="Gene3D" id="3.40.50.300">
    <property type="entry name" value="P-loop containing nucleotide triphosphate hydrolases"/>
    <property type="match status" value="1"/>
</dbReference>
<feature type="compositionally biased region" description="Polar residues" evidence="1">
    <location>
        <begin position="520"/>
        <end position="533"/>
    </location>
</feature>
<feature type="region of interest" description="Disordered" evidence="1">
    <location>
        <begin position="795"/>
        <end position="851"/>
    </location>
</feature>
<feature type="compositionally biased region" description="Polar residues" evidence="1">
    <location>
        <begin position="464"/>
        <end position="474"/>
    </location>
</feature>
<gene>
    <name evidence="2" type="ORF">PLOB_00019194</name>
</gene>
<feature type="region of interest" description="Disordered" evidence="1">
    <location>
        <begin position="52"/>
        <end position="84"/>
    </location>
</feature>
<feature type="region of interest" description="Disordered" evidence="1">
    <location>
        <begin position="224"/>
        <end position="243"/>
    </location>
</feature>
<keyword evidence="3" id="KW-1185">Reference proteome</keyword>
<feature type="compositionally biased region" description="Polar residues" evidence="1">
    <location>
        <begin position="976"/>
        <end position="987"/>
    </location>
</feature>
<dbReference type="SMART" id="SM00028">
    <property type="entry name" value="TPR"/>
    <property type="match status" value="3"/>
</dbReference>
<feature type="region of interest" description="Disordered" evidence="1">
    <location>
        <begin position="260"/>
        <end position="335"/>
    </location>
</feature>
<reference evidence="2 3" key="1">
    <citation type="submission" date="2022-05" db="EMBL/GenBank/DDBJ databases">
        <authorList>
            <consortium name="Genoscope - CEA"/>
            <person name="William W."/>
        </authorList>
    </citation>
    <scope>NUCLEOTIDE SEQUENCE [LARGE SCALE GENOMIC DNA]</scope>
</reference>
<dbReference type="InterPro" id="IPR019734">
    <property type="entry name" value="TPR_rpt"/>
</dbReference>
<feature type="compositionally biased region" description="Basic and acidic residues" evidence="1">
    <location>
        <begin position="427"/>
        <end position="439"/>
    </location>
</feature>
<feature type="compositionally biased region" description="Basic and acidic residues" evidence="1">
    <location>
        <begin position="388"/>
        <end position="412"/>
    </location>
</feature>
<evidence type="ECO:0000313" key="3">
    <source>
        <dbReference type="Proteomes" id="UP001159405"/>
    </source>
</evidence>